<dbReference type="AlphaFoldDB" id="A0A0K2VD41"/>
<evidence type="ECO:0000313" key="1">
    <source>
        <dbReference type="EMBL" id="CDW48443.1"/>
    </source>
</evidence>
<name>A0A0K2VD41_LEPSM</name>
<reference evidence="1" key="1">
    <citation type="submission" date="2014-05" db="EMBL/GenBank/DDBJ databases">
        <authorList>
            <person name="Chronopoulou M."/>
        </authorList>
    </citation>
    <scope>NUCLEOTIDE SEQUENCE</scope>
    <source>
        <tissue evidence="1">Whole organism</tissue>
    </source>
</reference>
<dbReference type="EMBL" id="HACA01031082">
    <property type="protein sequence ID" value="CDW48443.1"/>
    <property type="molecule type" value="Transcribed_RNA"/>
</dbReference>
<organism evidence="1">
    <name type="scientific">Lepeophtheirus salmonis</name>
    <name type="common">Salmon louse</name>
    <name type="synonym">Caligus salmonis</name>
    <dbReference type="NCBI Taxonomy" id="72036"/>
    <lineage>
        <taxon>Eukaryota</taxon>
        <taxon>Metazoa</taxon>
        <taxon>Ecdysozoa</taxon>
        <taxon>Arthropoda</taxon>
        <taxon>Crustacea</taxon>
        <taxon>Multicrustacea</taxon>
        <taxon>Hexanauplia</taxon>
        <taxon>Copepoda</taxon>
        <taxon>Siphonostomatoida</taxon>
        <taxon>Caligidae</taxon>
        <taxon>Lepeophtheirus</taxon>
    </lineage>
</organism>
<sequence>MLPVPLYRIIDKVDCSKALSLHLFWKTTAVTIKCSSYAGS</sequence>
<protein>
    <submittedName>
        <fullName evidence="1">Uncharacterized protein</fullName>
    </submittedName>
</protein>
<accession>A0A0K2VD41</accession>
<proteinExistence type="predicted"/>